<dbReference type="OrthoDB" id="270171at2759"/>
<keyword evidence="9" id="KW-0472">Membrane</keyword>
<dbReference type="PhylomeDB" id="A0A0G4EET2"/>
<dbReference type="STRING" id="1169540.A0A0G4EET2"/>
<keyword evidence="12" id="KW-1185">Reference proteome</keyword>
<evidence type="ECO:0000256" key="2">
    <source>
        <dbReference type="ARBA" id="ARBA00005712"/>
    </source>
</evidence>
<evidence type="ECO:0000259" key="10">
    <source>
        <dbReference type="Pfam" id="PF02823"/>
    </source>
</evidence>
<evidence type="ECO:0000313" key="12">
    <source>
        <dbReference type="Proteomes" id="UP000041254"/>
    </source>
</evidence>
<keyword evidence="3" id="KW-0813">Transport</keyword>
<keyword evidence="4" id="KW-0375">Hydrogen ion transport</keyword>
<evidence type="ECO:0000256" key="6">
    <source>
        <dbReference type="ARBA" id="ARBA00022946"/>
    </source>
</evidence>
<evidence type="ECO:0000256" key="9">
    <source>
        <dbReference type="ARBA" id="ARBA00023136"/>
    </source>
</evidence>
<dbReference type="OMA" id="KVLQQMC"/>
<keyword evidence="7" id="KW-0406">Ion transport</keyword>
<evidence type="ECO:0000256" key="4">
    <source>
        <dbReference type="ARBA" id="ARBA00022781"/>
    </source>
</evidence>
<evidence type="ECO:0000313" key="11">
    <source>
        <dbReference type="EMBL" id="CEL94049.1"/>
    </source>
</evidence>
<comment type="similarity">
    <text evidence="2">Belongs to the ATPase epsilon chain family.</text>
</comment>
<dbReference type="VEuPathDB" id="CryptoDB:Vbra_4892"/>
<comment type="subcellular location">
    <subcellularLocation>
        <location evidence="1">Mitochondrion inner membrane</location>
    </subcellularLocation>
</comment>
<dbReference type="AlphaFoldDB" id="A0A0G4EET2"/>
<dbReference type="FunCoup" id="A0A0G4EET2">
    <property type="interactions" value="96"/>
</dbReference>
<evidence type="ECO:0000256" key="1">
    <source>
        <dbReference type="ARBA" id="ARBA00004273"/>
    </source>
</evidence>
<dbReference type="GO" id="GO:0046933">
    <property type="term" value="F:proton-transporting ATP synthase activity, rotational mechanism"/>
    <property type="evidence" value="ECO:0007669"/>
    <property type="project" value="InterPro"/>
</dbReference>
<dbReference type="PANTHER" id="PTHR13822:SF7">
    <property type="entry name" value="ATP SYNTHASE SUBUNIT DELTA, MITOCHONDRIAL"/>
    <property type="match status" value="1"/>
</dbReference>
<keyword evidence="5" id="KW-0999">Mitochondrion inner membrane</keyword>
<sequence length="155" mass="16533">MFRLSRLLRFAAPEGVKNRLLLTLSSPSESIYLQQPIDSVTVPGIEGAFTLTNNHSQTVSMLGPGVVTVRVSPNDKKDYFLSDGFVFFSAPSDESGCCAAEVVGVEVVPTDALDKDKAAQVMADLLAAPKDTDWDKTKALLGQTLCANIIKAASV</sequence>
<organism evidence="11 12">
    <name type="scientific">Vitrella brassicaformis (strain CCMP3155)</name>
    <dbReference type="NCBI Taxonomy" id="1169540"/>
    <lineage>
        <taxon>Eukaryota</taxon>
        <taxon>Sar</taxon>
        <taxon>Alveolata</taxon>
        <taxon>Colpodellida</taxon>
        <taxon>Vitrellaceae</taxon>
        <taxon>Vitrella</taxon>
    </lineage>
</organism>
<dbReference type="InterPro" id="IPR001469">
    <property type="entry name" value="ATP_synth_F1_dsu/esu"/>
</dbReference>
<evidence type="ECO:0000256" key="3">
    <source>
        <dbReference type="ARBA" id="ARBA00022448"/>
    </source>
</evidence>
<dbReference type="Proteomes" id="UP000041254">
    <property type="component" value="Unassembled WGS sequence"/>
</dbReference>
<dbReference type="GO" id="GO:0005743">
    <property type="term" value="C:mitochondrial inner membrane"/>
    <property type="evidence" value="ECO:0007669"/>
    <property type="project" value="UniProtKB-SubCell"/>
</dbReference>
<name>A0A0G4EET2_VITBC</name>
<protein>
    <recommendedName>
        <fullName evidence="10">ATP synthase F1 complex delta/epsilon subunit N-terminal domain-containing protein</fullName>
    </recommendedName>
</protein>
<dbReference type="EMBL" id="CDMY01000204">
    <property type="protein sequence ID" value="CEL94049.1"/>
    <property type="molecule type" value="Genomic_DNA"/>
</dbReference>
<keyword evidence="8" id="KW-0496">Mitochondrion</keyword>
<evidence type="ECO:0000256" key="8">
    <source>
        <dbReference type="ARBA" id="ARBA00023128"/>
    </source>
</evidence>
<accession>A0A0G4EET2</accession>
<evidence type="ECO:0000256" key="7">
    <source>
        <dbReference type="ARBA" id="ARBA00023065"/>
    </source>
</evidence>
<feature type="domain" description="ATP synthase F1 complex delta/epsilon subunit N-terminal" evidence="10">
    <location>
        <begin position="22"/>
        <end position="88"/>
    </location>
</feature>
<dbReference type="InterPro" id="IPR036771">
    <property type="entry name" value="ATPsynth_dsu/esu_N"/>
</dbReference>
<keyword evidence="6" id="KW-0809">Transit peptide</keyword>
<dbReference type="CDD" id="cd12152">
    <property type="entry name" value="F1-ATPase_delta"/>
    <property type="match status" value="1"/>
</dbReference>
<dbReference type="GO" id="GO:0045259">
    <property type="term" value="C:proton-transporting ATP synthase complex"/>
    <property type="evidence" value="ECO:0007669"/>
    <property type="project" value="InterPro"/>
</dbReference>
<reference evidence="11 12" key="1">
    <citation type="submission" date="2014-11" db="EMBL/GenBank/DDBJ databases">
        <authorList>
            <person name="Zhu J."/>
            <person name="Qi W."/>
            <person name="Song R."/>
        </authorList>
    </citation>
    <scope>NUCLEOTIDE SEQUENCE [LARGE SCALE GENOMIC DNA]</scope>
</reference>
<evidence type="ECO:0000256" key="5">
    <source>
        <dbReference type="ARBA" id="ARBA00022792"/>
    </source>
</evidence>
<dbReference type="Pfam" id="PF02823">
    <property type="entry name" value="ATP-synt_DE_N"/>
    <property type="match status" value="1"/>
</dbReference>
<proteinExistence type="inferred from homology"/>
<dbReference type="PANTHER" id="PTHR13822">
    <property type="entry name" value="ATP SYNTHASE DELTA/EPSILON CHAIN"/>
    <property type="match status" value="1"/>
</dbReference>
<dbReference type="InterPro" id="IPR020546">
    <property type="entry name" value="ATP_synth_F1_dsu/esu_N"/>
</dbReference>
<dbReference type="SUPFAM" id="SSF51344">
    <property type="entry name" value="Epsilon subunit of F1F0-ATP synthase N-terminal domain"/>
    <property type="match status" value="1"/>
</dbReference>
<dbReference type="Gene3D" id="2.60.15.10">
    <property type="entry name" value="F0F1 ATP synthase delta/epsilon subunit, N-terminal"/>
    <property type="match status" value="1"/>
</dbReference>
<gene>
    <name evidence="11" type="ORF">Vbra_4892</name>
</gene>
<dbReference type="InParanoid" id="A0A0G4EET2"/>